<dbReference type="AlphaFoldDB" id="A0A1C4CYE1"/>
<evidence type="ECO:0000313" key="2">
    <source>
        <dbReference type="Proteomes" id="UP000198975"/>
    </source>
</evidence>
<dbReference type="Gene3D" id="2.160.10.10">
    <property type="entry name" value="Hexapeptide repeat proteins"/>
    <property type="match status" value="1"/>
</dbReference>
<accession>A0A1C4CYE1</accession>
<dbReference type="Proteomes" id="UP000198975">
    <property type="component" value="Unassembled WGS sequence"/>
</dbReference>
<keyword evidence="1" id="KW-0808">Transferase</keyword>
<gene>
    <name evidence="1" type="ORF">GA0061071_109108</name>
</gene>
<reference evidence="2" key="1">
    <citation type="submission" date="2016-08" db="EMBL/GenBank/DDBJ databases">
        <authorList>
            <person name="Varghese N."/>
            <person name="Submissions Spin"/>
        </authorList>
    </citation>
    <scope>NUCLEOTIDE SEQUENCE [LARGE SCALE GENOMIC DNA]</scope>
    <source>
        <strain evidence="2">REICA_082</strain>
    </source>
</reference>
<dbReference type="EMBL" id="FMAY01000009">
    <property type="protein sequence ID" value="SCC24061.1"/>
    <property type="molecule type" value="Genomic_DNA"/>
</dbReference>
<keyword evidence="2" id="KW-1185">Reference proteome</keyword>
<dbReference type="SUPFAM" id="SSF51161">
    <property type="entry name" value="Trimeric LpxA-like enzymes"/>
    <property type="match status" value="1"/>
</dbReference>
<protein>
    <submittedName>
        <fullName evidence="1">Acetyltransferase (Isoleucine patch superfamily)</fullName>
    </submittedName>
</protein>
<dbReference type="RefSeq" id="WP_061495611.1">
    <property type="nucleotide sequence ID" value="NZ_CP115659.1"/>
</dbReference>
<evidence type="ECO:0000313" key="1">
    <source>
        <dbReference type="EMBL" id="SCC24061.1"/>
    </source>
</evidence>
<name>A0A1C4CYE1_9ENTR</name>
<organism evidence="1 2">
    <name type="scientific">Kosakonia oryzendophytica</name>
    <dbReference type="NCBI Taxonomy" id="1005665"/>
    <lineage>
        <taxon>Bacteria</taxon>
        <taxon>Pseudomonadati</taxon>
        <taxon>Pseudomonadota</taxon>
        <taxon>Gammaproteobacteria</taxon>
        <taxon>Enterobacterales</taxon>
        <taxon>Enterobacteriaceae</taxon>
        <taxon>Kosakonia</taxon>
    </lineage>
</organism>
<proteinExistence type="predicted"/>
<sequence>MNIDTDSDCLGFDPNHPLANKFDVLVYRDGLFSTLPKNFFQNWLGDTSQIGTMHIGKCSGFGVDSLVKYDSDAQALHVGRFVSGGLRLKFILNGQHETRAMSTSILSFIHPELKSPTLPQYGHSVIKNDIWIGDEVMMLGGGTIENGCIIGARSLLPPNFTSEPYGIYVGSPARLVRFRFTDKVIESLLELAWWDAPDLANWLKRVNRYFLVDFTQDESKTLDLLAEVKAHKATWGKKMALAV</sequence>
<dbReference type="OrthoDB" id="9815592at2"/>
<dbReference type="InterPro" id="IPR011004">
    <property type="entry name" value="Trimer_LpxA-like_sf"/>
</dbReference>
<dbReference type="GO" id="GO:0016740">
    <property type="term" value="F:transferase activity"/>
    <property type="evidence" value="ECO:0007669"/>
    <property type="project" value="UniProtKB-KW"/>
</dbReference>